<evidence type="ECO:0000313" key="2">
    <source>
        <dbReference type="EMBL" id="KKN47441.1"/>
    </source>
</evidence>
<accession>A0A0F9TEG5</accession>
<reference evidence="2" key="1">
    <citation type="journal article" date="2015" name="Nature">
        <title>Complex archaea that bridge the gap between prokaryotes and eukaryotes.</title>
        <authorList>
            <person name="Spang A."/>
            <person name="Saw J.H."/>
            <person name="Jorgensen S.L."/>
            <person name="Zaremba-Niedzwiedzka K."/>
            <person name="Martijn J."/>
            <person name="Lind A.E."/>
            <person name="van Eijk R."/>
            <person name="Schleper C."/>
            <person name="Guy L."/>
            <person name="Ettema T.J."/>
        </authorList>
    </citation>
    <scope>NUCLEOTIDE SEQUENCE</scope>
</reference>
<dbReference type="AlphaFoldDB" id="A0A0F9TEG5"/>
<dbReference type="EMBL" id="LAZR01001276">
    <property type="protein sequence ID" value="KKN47441.1"/>
    <property type="molecule type" value="Genomic_DNA"/>
</dbReference>
<evidence type="ECO:0000256" key="1">
    <source>
        <dbReference type="SAM" id="Phobius"/>
    </source>
</evidence>
<keyword evidence="1" id="KW-0812">Transmembrane</keyword>
<gene>
    <name evidence="2" type="ORF">LCGC14_0662810</name>
</gene>
<sequence length="75" mass="8277">MSPEIIQIVIQGGAVGLFLVAIVLGYRLLHLAINKVSEFVGNHMTHLTETLGRVEKTLAHLDASIDRLVKQEDKD</sequence>
<feature type="transmembrane region" description="Helical" evidence="1">
    <location>
        <begin position="6"/>
        <end position="29"/>
    </location>
</feature>
<organism evidence="2">
    <name type="scientific">marine sediment metagenome</name>
    <dbReference type="NCBI Taxonomy" id="412755"/>
    <lineage>
        <taxon>unclassified sequences</taxon>
        <taxon>metagenomes</taxon>
        <taxon>ecological metagenomes</taxon>
    </lineage>
</organism>
<protein>
    <submittedName>
        <fullName evidence="2">Uncharacterized protein</fullName>
    </submittedName>
</protein>
<keyword evidence="1" id="KW-1133">Transmembrane helix</keyword>
<comment type="caution">
    <text evidence="2">The sequence shown here is derived from an EMBL/GenBank/DDBJ whole genome shotgun (WGS) entry which is preliminary data.</text>
</comment>
<keyword evidence="1" id="KW-0472">Membrane</keyword>
<name>A0A0F9TEG5_9ZZZZ</name>
<proteinExistence type="predicted"/>